<feature type="binding site" evidence="6">
    <location>
        <position position="101"/>
    </location>
    <ligand>
        <name>Mg(2+)</name>
        <dbReference type="ChEBI" id="CHEBI:18420"/>
        <label>2</label>
    </ligand>
</feature>
<keyword evidence="5 6" id="KW-0472">Membrane</keyword>
<dbReference type="InterPro" id="IPR000760">
    <property type="entry name" value="Inositol_monophosphatase-like"/>
</dbReference>
<dbReference type="Pfam" id="PF00459">
    <property type="entry name" value="Inositol_P"/>
    <property type="match status" value="1"/>
</dbReference>
<feature type="binding site" evidence="6">
    <location>
        <position position="233"/>
    </location>
    <ligand>
        <name>substrate</name>
    </ligand>
</feature>
<dbReference type="PRINTS" id="PR00377">
    <property type="entry name" value="IMPHPHTASES"/>
</dbReference>
<dbReference type="EC" id="3.1.3.7" evidence="6"/>
<dbReference type="InterPro" id="IPR006240">
    <property type="entry name" value="CysQ"/>
</dbReference>
<evidence type="ECO:0000256" key="2">
    <source>
        <dbReference type="ARBA" id="ARBA00022475"/>
    </source>
</evidence>
<organism evidence="8 9">
    <name type="scientific">Donghicola eburneus</name>
    <dbReference type="NCBI Taxonomy" id="393278"/>
    <lineage>
        <taxon>Bacteria</taxon>
        <taxon>Pseudomonadati</taxon>
        <taxon>Pseudomonadota</taxon>
        <taxon>Alphaproteobacteria</taxon>
        <taxon>Rhodobacterales</taxon>
        <taxon>Roseobacteraceae</taxon>
        <taxon>Donghicola</taxon>
    </lineage>
</organism>
<dbReference type="CDD" id="cd01638">
    <property type="entry name" value="CysQ"/>
    <property type="match status" value="1"/>
</dbReference>
<feature type="binding site" evidence="7">
    <location>
        <position position="101"/>
    </location>
    <ligand>
        <name>Mg(2+)</name>
        <dbReference type="ChEBI" id="CHEBI:18420"/>
        <label>1</label>
        <note>catalytic</note>
    </ligand>
</feature>
<feature type="binding site" evidence="6">
    <location>
        <position position="101"/>
    </location>
    <ligand>
        <name>Mg(2+)</name>
        <dbReference type="ChEBI" id="CHEBI:18420"/>
        <label>1</label>
    </ligand>
</feature>
<comment type="subcellular location">
    <subcellularLocation>
        <location evidence="6">Cell inner membrane</location>
        <topology evidence="6">Peripheral membrane protein</topology>
        <orientation evidence="6">Cytoplasmic side</orientation>
    </subcellularLocation>
</comment>
<comment type="cofactor">
    <cofactor evidence="6 7">
        <name>Mg(2+)</name>
        <dbReference type="ChEBI" id="CHEBI:18420"/>
    </cofactor>
</comment>
<feature type="binding site" evidence="7">
    <location>
        <position position="84"/>
    </location>
    <ligand>
        <name>Mg(2+)</name>
        <dbReference type="ChEBI" id="CHEBI:18420"/>
        <label>1</label>
        <note>catalytic</note>
    </ligand>
</feature>
<dbReference type="InterPro" id="IPR020550">
    <property type="entry name" value="Inositol_monophosphatase_CS"/>
</dbReference>
<feature type="binding site" evidence="6">
    <location>
        <begin position="103"/>
        <end position="106"/>
    </location>
    <ligand>
        <name>substrate</name>
    </ligand>
</feature>
<dbReference type="GO" id="GO:0046854">
    <property type="term" value="P:phosphatidylinositol phosphate biosynthetic process"/>
    <property type="evidence" value="ECO:0007669"/>
    <property type="project" value="InterPro"/>
</dbReference>
<feature type="binding site" evidence="6">
    <location>
        <position position="233"/>
    </location>
    <ligand>
        <name>Mg(2+)</name>
        <dbReference type="ChEBI" id="CHEBI:18420"/>
        <label>2</label>
    </ligand>
</feature>
<dbReference type="Proteomes" id="UP000184085">
    <property type="component" value="Unassembled WGS sequence"/>
</dbReference>
<comment type="catalytic activity">
    <reaction evidence="6">
        <text>adenosine 3',5'-bisphosphate + H2O = AMP + phosphate</text>
        <dbReference type="Rhea" id="RHEA:10040"/>
        <dbReference type="ChEBI" id="CHEBI:15377"/>
        <dbReference type="ChEBI" id="CHEBI:43474"/>
        <dbReference type="ChEBI" id="CHEBI:58343"/>
        <dbReference type="ChEBI" id="CHEBI:456215"/>
        <dbReference type="EC" id="3.1.3.7"/>
    </reaction>
</comment>
<evidence type="ECO:0000256" key="4">
    <source>
        <dbReference type="ARBA" id="ARBA00022801"/>
    </source>
</evidence>
<keyword evidence="3 6" id="KW-0997">Cell inner membrane</keyword>
<feature type="binding site" evidence="6">
    <location>
        <position position="103"/>
    </location>
    <ligand>
        <name>Mg(2+)</name>
        <dbReference type="ChEBI" id="CHEBI:18420"/>
        <label>1</label>
    </ligand>
</feature>
<sequence>MPVIEQLCHVVKGNISMDYAQLTSVMRKLALEAGDKIMEIYNSDDFEVKSKSDESPVTAADEAADELISAGLRAAFPEVALVTEEQSDSHNLDVDTFLIVDPLDGTKEFINRRGDFTVNIALVENGVPTRGVVYAPARDRMFFTLADGATVEEMGPFDKDTVGETKSLSVADSDNSALMVVASKSHRDQATDDYINKYSVKDSKSAGSSLKFCLVATGEADLYPRLGRTMEWDTAAGQAVLHGAGGKVVVFDTHEPLQYGKAGFGNPFFIAYAPAVELKA</sequence>
<keyword evidence="4 6" id="KW-0378">Hydrolase</keyword>
<evidence type="ECO:0000256" key="7">
    <source>
        <dbReference type="PIRSR" id="PIRSR600760-2"/>
    </source>
</evidence>
<feature type="binding site" evidence="7">
    <location>
        <position position="104"/>
    </location>
    <ligand>
        <name>Mg(2+)</name>
        <dbReference type="ChEBI" id="CHEBI:18420"/>
        <label>1</label>
        <note>catalytic</note>
    </ligand>
</feature>
<dbReference type="Gene3D" id="3.40.190.80">
    <property type="match status" value="1"/>
</dbReference>
<name>A0A1M4N367_9RHOB</name>
<evidence type="ECO:0000313" key="9">
    <source>
        <dbReference type="Proteomes" id="UP000184085"/>
    </source>
</evidence>
<evidence type="ECO:0000256" key="6">
    <source>
        <dbReference type="HAMAP-Rule" id="MF_02095"/>
    </source>
</evidence>
<dbReference type="GO" id="GO:0008441">
    <property type="term" value="F:3'(2'),5'-bisphosphate nucleotidase activity"/>
    <property type="evidence" value="ECO:0007669"/>
    <property type="project" value="UniProtKB-UniRule"/>
</dbReference>
<protein>
    <recommendedName>
        <fullName evidence="6">3'(2'),5'-bisphosphate nucleotidase CysQ</fullName>
        <ecNumber evidence="6">3.1.3.7</ecNumber>
    </recommendedName>
    <alternativeName>
        <fullName evidence="6">3'(2'),5-bisphosphonucleoside 3'(2')-phosphohydrolase</fullName>
    </alternativeName>
    <alternativeName>
        <fullName evidence="6">3'-phosphoadenosine 5'-phosphate phosphatase</fullName>
        <shortName evidence="6">PAP phosphatase</shortName>
    </alternativeName>
</protein>
<comment type="function">
    <text evidence="6">Converts adenosine-3',5'-bisphosphate (PAP) to AMP.</text>
</comment>
<dbReference type="GO" id="GO:0000287">
    <property type="term" value="F:magnesium ion binding"/>
    <property type="evidence" value="ECO:0007669"/>
    <property type="project" value="UniProtKB-UniRule"/>
</dbReference>
<evidence type="ECO:0000256" key="3">
    <source>
        <dbReference type="ARBA" id="ARBA00022519"/>
    </source>
</evidence>
<keyword evidence="2 6" id="KW-1003">Cell membrane</keyword>
<dbReference type="NCBIfam" id="TIGR01331">
    <property type="entry name" value="bisphos_cysQ"/>
    <property type="match status" value="1"/>
</dbReference>
<keyword evidence="6 7" id="KW-0460">Magnesium</keyword>
<gene>
    <name evidence="6" type="primary">cysQ</name>
    <name evidence="8" type="ORF">KARMA_3519</name>
</gene>
<dbReference type="GO" id="GO:0000103">
    <property type="term" value="P:sulfate assimilation"/>
    <property type="evidence" value="ECO:0007669"/>
    <property type="project" value="TreeGrafter"/>
</dbReference>
<dbReference type="InterPro" id="IPR050725">
    <property type="entry name" value="CysQ/Inositol_MonoPase"/>
</dbReference>
<evidence type="ECO:0000313" key="8">
    <source>
        <dbReference type="EMBL" id="SCM69281.1"/>
    </source>
</evidence>
<dbReference type="GO" id="GO:0005886">
    <property type="term" value="C:plasma membrane"/>
    <property type="evidence" value="ECO:0007669"/>
    <property type="project" value="UniProtKB-SubCell"/>
</dbReference>
<feature type="binding site" evidence="7">
    <location>
        <position position="233"/>
    </location>
    <ligand>
        <name>Mg(2+)</name>
        <dbReference type="ChEBI" id="CHEBI:18420"/>
        <label>1</label>
        <note>catalytic</note>
    </ligand>
</feature>
<dbReference type="GO" id="GO:0050427">
    <property type="term" value="P:3'-phosphoadenosine 5'-phosphosulfate metabolic process"/>
    <property type="evidence" value="ECO:0007669"/>
    <property type="project" value="TreeGrafter"/>
</dbReference>
<evidence type="ECO:0000256" key="5">
    <source>
        <dbReference type="ARBA" id="ARBA00023136"/>
    </source>
</evidence>
<dbReference type="SUPFAM" id="SSF56655">
    <property type="entry name" value="Carbohydrate phosphatase"/>
    <property type="match status" value="1"/>
</dbReference>
<evidence type="ECO:0000256" key="1">
    <source>
        <dbReference type="ARBA" id="ARBA00005289"/>
    </source>
</evidence>
<proteinExistence type="inferred from homology"/>
<dbReference type="AlphaFoldDB" id="A0A1M4N367"/>
<dbReference type="PANTHER" id="PTHR43028">
    <property type="entry name" value="3'(2'),5'-BISPHOSPHATE NUCLEOTIDASE 1"/>
    <property type="match status" value="1"/>
</dbReference>
<feature type="binding site" evidence="7">
    <location>
        <position position="103"/>
    </location>
    <ligand>
        <name>Mg(2+)</name>
        <dbReference type="ChEBI" id="CHEBI:18420"/>
        <label>1</label>
        <note>catalytic</note>
    </ligand>
</feature>
<reference evidence="9" key="1">
    <citation type="submission" date="2016-09" db="EMBL/GenBank/DDBJ databases">
        <authorList>
            <person name="Wibberg D."/>
        </authorList>
    </citation>
    <scope>NUCLEOTIDE SEQUENCE [LARGE SCALE GENOMIC DNA]</scope>
</reference>
<keyword evidence="6 7" id="KW-0479">Metal-binding</keyword>
<dbReference type="EMBL" id="FMJB01000064">
    <property type="protein sequence ID" value="SCM69281.1"/>
    <property type="molecule type" value="Genomic_DNA"/>
</dbReference>
<comment type="similarity">
    <text evidence="1 6">Belongs to the inositol monophosphatase superfamily. CysQ family.</text>
</comment>
<keyword evidence="9" id="KW-1185">Reference proteome</keyword>
<dbReference type="PANTHER" id="PTHR43028:SF5">
    <property type="entry name" value="3'(2'),5'-BISPHOSPHATE NUCLEOTIDASE 1"/>
    <property type="match status" value="1"/>
</dbReference>
<dbReference type="HAMAP" id="MF_02095">
    <property type="entry name" value="CysQ"/>
    <property type="match status" value="1"/>
</dbReference>
<feature type="binding site" evidence="6">
    <location>
        <position position="84"/>
    </location>
    <ligand>
        <name>Mg(2+)</name>
        <dbReference type="ChEBI" id="CHEBI:18420"/>
        <label>1</label>
    </ligand>
</feature>
<accession>A0A1M4N367</accession>
<feature type="binding site" evidence="6">
    <location>
        <position position="84"/>
    </location>
    <ligand>
        <name>substrate</name>
    </ligand>
</feature>
<feature type="binding site" evidence="6">
    <location>
        <position position="104"/>
    </location>
    <ligand>
        <name>Mg(2+)</name>
        <dbReference type="ChEBI" id="CHEBI:18420"/>
        <label>2</label>
    </ligand>
</feature>
<dbReference type="Gene3D" id="3.30.540.10">
    <property type="entry name" value="Fructose-1,6-Bisphosphatase, subunit A, domain 1"/>
    <property type="match status" value="1"/>
</dbReference>
<dbReference type="PROSITE" id="PS00630">
    <property type="entry name" value="IMP_2"/>
    <property type="match status" value="1"/>
</dbReference>